<dbReference type="AlphaFoldDB" id="A0AAW3WV27"/>
<protein>
    <submittedName>
        <fullName evidence="2">Uncharacterized protein</fullName>
    </submittedName>
</protein>
<reference evidence="2" key="1">
    <citation type="submission" date="2020-08" db="EMBL/GenBank/DDBJ databases">
        <title>Food and environmental bacterial isolates.</title>
        <authorList>
            <person name="Richter L."/>
            <person name="Du Plessis E.M."/>
            <person name="Duvenage S."/>
            <person name="Allam M."/>
            <person name="Korsten L."/>
        </authorList>
    </citation>
    <scope>NUCLEOTIDE SEQUENCE</scope>
    <source>
        <strain evidence="2">UPMP2127</strain>
    </source>
</reference>
<dbReference type="RefSeq" id="WP_179252716.1">
    <property type="nucleotide sequence ID" value="NZ_JACBIV010000009.1"/>
</dbReference>
<evidence type="ECO:0000313" key="2">
    <source>
        <dbReference type="EMBL" id="MBC3214260.1"/>
    </source>
</evidence>
<sequence>MSNNDTLSHPIAYTDREELESMQGPDGDTYAALWAIPHGCGQDIALYSQGYVNALIQRAEAAEQRLQQPIKLPCAEGEAKQEYLDKVIKVLKDAGLQIRYNCPRCNCLLDLTCRPDGDHYCHQ</sequence>
<evidence type="ECO:0000313" key="3">
    <source>
        <dbReference type="Proteomes" id="UP000659084"/>
    </source>
</evidence>
<evidence type="ECO:0000256" key="1">
    <source>
        <dbReference type="SAM" id="MobiDB-lite"/>
    </source>
</evidence>
<name>A0AAW3WV27_SERFO</name>
<organism evidence="2 3">
    <name type="scientific">Serratia fonticola</name>
    <dbReference type="NCBI Taxonomy" id="47917"/>
    <lineage>
        <taxon>Bacteria</taxon>
        <taxon>Pseudomonadati</taxon>
        <taxon>Pseudomonadota</taxon>
        <taxon>Gammaproteobacteria</taxon>
        <taxon>Enterobacterales</taxon>
        <taxon>Yersiniaceae</taxon>
        <taxon>Serratia</taxon>
    </lineage>
</organism>
<accession>A0AAW3WV27</accession>
<proteinExistence type="predicted"/>
<dbReference type="Proteomes" id="UP000659084">
    <property type="component" value="Unassembled WGS sequence"/>
</dbReference>
<gene>
    <name evidence="2" type="ORF">H8J20_19145</name>
</gene>
<feature type="region of interest" description="Disordered" evidence="1">
    <location>
        <begin position="1"/>
        <end position="23"/>
    </location>
</feature>
<dbReference type="EMBL" id="JACNYO010000022">
    <property type="protein sequence ID" value="MBC3214260.1"/>
    <property type="molecule type" value="Genomic_DNA"/>
</dbReference>
<comment type="caution">
    <text evidence="2">The sequence shown here is derived from an EMBL/GenBank/DDBJ whole genome shotgun (WGS) entry which is preliminary data.</text>
</comment>